<reference evidence="1 2" key="1">
    <citation type="submission" date="2019-10" db="EMBL/GenBank/DDBJ databases">
        <title>Comparative genomics of sulfur disproportionating microorganisms.</title>
        <authorList>
            <person name="Ward L.M."/>
            <person name="Bertran E."/>
            <person name="Johnston D."/>
        </authorList>
    </citation>
    <scope>NUCLEOTIDE SEQUENCE [LARGE SCALE GENOMIC DNA]</scope>
    <source>
        <strain evidence="1 2">DSM 14055</strain>
    </source>
</reference>
<name>A0A6N7INJ7_9FIRM</name>
<accession>A0A6N7INJ7</accession>
<evidence type="ECO:0000313" key="2">
    <source>
        <dbReference type="Proteomes" id="UP000441717"/>
    </source>
</evidence>
<dbReference type="Proteomes" id="UP000441717">
    <property type="component" value="Unassembled WGS sequence"/>
</dbReference>
<sequence length="59" mass="6549">MESRILAIVTLNMDHVAGGAPIFFAPNPEEQEKMARTLAKTLDATVHILPDGTYFIVRH</sequence>
<gene>
    <name evidence="1" type="ORF">GFC01_04780</name>
</gene>
<keyword evidence="2" id="KW-1185">Reference proteome</keyword>
<dbReference type="OrthoDB" id="1955035at2"/>
<evidence type="ECO:0000313" key="1">
    <source>
        <dbReference type="EMBL" id="MQL51586.1"/>
    </source>
</evidence>
<organism evidence="1 2">
    <name type="scientific">Desulfofundulus thermobenzoicus</name>
    <dbReference type="NCBI Taxonomy" id="29376"/>
    <lineage>
        <taxon>Bacteria</taxon>
        <taxon>Bacillati</taxon>
        <taxon>Bacillota</taxon>
        <taxon>Clostridia</taxon>
        <taxon>Eubacteriales</taxon>
        <taxon>Peptococcaceae</taxon>
        <taxon>Desulfofundulus</taxon>
    </lineage>
</organism>
<protein>
    <submittedName>
        <fullName evidence="1">Uncharacterized protein</fullName>
    </submittedName>
</protein>
<dbReference type="InterPro" id="IPR054055">
    <property type="entry name" value="YpzH"/>
</dbReference>
<comment type="caution">
    <text evidence="1">The sequence shown here is derived from an EMBL/GenBank/DDBJ whole genome shotgun (WGS) entry which is preliminary data.</text>
</comment>
<dbReference type="RefSeq" id="WP_152945516.1">
    <property type="nucleotide sequence ID" value="NZ_WHYR01000009.1"/>
</dbReference>
<proteinExistence type="predicted"/>
<dbReference type="AlphaFoldDB" id="A0A6N7INJ7"/>
<dbReference type="Pfam" id="PF21835">
    <property type="entry name" value="YIEGIA_cap"/>
    <property type="match status" value="1"/>
</dbReference>
<dbReference type="EMBL" id="WHYR01000009">
    <property type="protein sequence ID" value="MQL51586.1"/>
    <property type="molecule type" value="Genomic_DNA"/>
</dbReference>